<dbReference type="EMBL" id="DRIH01000059">
    <property type="protein sequence ID" value="HEC67544.1"/>
    <property type="molecule type" value="Genomic_DNA"/>
</dbReference>
<accession>A0A7C1VM79</accession>
<dbReference type="AlphaFoldDB" id="A0A7C1VM79"/>
<evidence type="ECO:0000313" key="1">
    <source>
        <dbReference type="EMBL" id="HEC67544.1"/>
    </source>
</evidence>
<gene>
    <name evidence="1" type="ORF">ENI35_01820</name>
</gene>
<organism evidence="1">
    <name type="scientific">Desulfofervidus auxilii</name>
    <dbReference type="NCBI Taxonomy" id="1621989"/>
    <lineage>
        <taxon>Bacteria</taxon>
        <taxon>Pseudomonadati</taxon>
        <taxon>Thermodesulfobacteriota</taxon>
        <taxon>Candidatus Desulfofervidia</taxon>
        <taxon>Candidatus Desulfofervidales</taxon>
        <taxon>Candidatus Desulfofervidaceae</taxon>
        <taxon>Candidatus Desulfofervidus</taxon>
    </lineage>
</organism>
<dbReference type="Proteomes" id="UP000885738">
    <property type="component" value="Unassembled WGS sequence"/>
</dbReference>
<protein>
    <submittedName>
        <fullName evidence="1">Uncharacterized protein</fullName>
    </submittedName>
</protein>
<comment type="caution">
    <text evidence="1">The sequence shown here is derived from an EMBL/GenBank/DDBJ whole genome shotgun (WGS) entry which is preliminary data.</text>
</comment>
<sequence length="64" mass="7678">MKVILDMQDSKKAKALLEFLKELPFVKVEEKKKERKTVNLEEIFGLWKGRDITKESIRVKAWRM</sequence>
<reference evidence="1" key="1">
    <citation type="journal article" date="2020" name="mSystems">
        <title>Genome- and Community-Level Interaction Insights into Carbon Utilization and Element Cycling Functions of Hydrothermarchaeota in Hydrothermal Sediment.</title>
        <authorList>
            <person name="Zhou Z."/>
            <person name="Liu Y."/>
            <person name="Xu W."/>
            <person name="Pan J."/>
            <person name="Luo Z.H."/>
            <person name="Li M."/>
        </authorList>
    </citation>
    <scope>NUCLEOTIDE SEQUENCE [LARGE SCALE GENOMIC DNA]</scope>
    <source>
        <strain evidence="1">HyVt-389</strain>
    </source>
</reference>
<proteinExistence type="predicted"/>
<name>A0A7C1VM79_DESA2</name>